<evidence type="ECO:0000256" key="2">
    <source>
        <dbReference type="SAM" id="SignalP"/>
    </source>
</evidence>
<reference evidence="4 5" key="1">
    <citation type="submission" date="2024-02" db="EMBL/GenBank/DDBJ databases">
        <title>Chromosome-scale genome assembly of the rough periwinkle Littorina saxatilis.</title>
        <authorList>
            <person name="De Jode A."/>
            <person name="Faria R."/>
            <person name="Formenti G."/>
            <person name="Sims Y."/>
            <person name="Smith T.P."/>
            <person name="Tracey A."/>
            <person name="Wood J.M.D."/>
            <person name="Zagrodzka Z.B."/>
            <person name="Johannesson K."/>
            <person name="Butlin R.K."/>
            <person name="Leder E.H."/>
        </authorList>
    </citation>
    <scope>NUCLEOTIDE SEQUENCE [LARGE SCALE GENOMIC DNA]</scope>
    <source>
        <strain evidence="4">Snail1</strain>
        <tissue evidence="4">Muscle</tissue>
    </source>
</reference>
<sequence>MKAVSTKSSTLIALLLQACLFLQPVASTAKYQQWSPSGQTRSTAVRDPWPDAGNLVFRTNTASDPWTRATEDPWTNSGNVDSRTNPTTTPDPWTRPTPDPWTNSGSGVNSRANPITTPDPWTRPTPDPWTNSGSGVNSRANPITTPDPWTRPTPDPWTNSGSGVNSRTNPTTTLDPWTKPTQDPWTKPSSIASRTNPTPTTRNPTGTTPDFETIDTINVISSNYFSRRPDTGRLGGASGSTDSCQRAINECSLFGVEPAALDNVYQEAFATLLQKQQLTHQANLKKARDLFINLFNQFMMNPDTFADSQPCAGANVPVLMQNDPANTLTDARSILDVNVPPLEPCVVSEWSEWSLPLAFGTVERSRSILRPGQCCPRPDELLEQVNITSYLNQNNNAFENPNNVAENFNNDFLSNEPRDILLVIDTSSSIYVDDFEVMKDGIKTMIDLFCGGFGYEQTQNRLAILQFSNSPVIIHYFNDPQSPEELKAKVNQMVDFGGKTCTGDALIMAHDEIFTVQNGARAHMPNETLIVTDGHANCGANLLESAEVLATRSRSIYSLGIGIAGDVTARAQVTSLVTNQDPHHIFSLARYMDFKEMVDYIKYRQDGQTCTPILRQTDSGGYQ</sequence>
<dbReference type="Proteomes" id="UP001374579">
    <property type="component" value="Unassembled WGS sequence"/>
</dbReference>
<dbReference type="InterPro" id="IPR050525">
    <property type="entry name" value="ECM_Assembly_Org"/>
</dbReference>
<dbReference type="CDD" id="cd01450">
    <property type="entry name" value="vWFA_subfamily_ECM"/>
    <property type="match status" value="1"/>
</dbReference>
<dbReference type="Pfam" id="PF00092">
    <property type="entry name" value="VWA"/>
    <property type="match status" value="1"/>
</dbReference>
<accession>A0AAN9GHN7</accession>
<dbReference type="InterPro" id="IPR036465">
    <property type="entry name" value="vWFA_dom_sf"/>
</dbReference>
<dbReference type="SUPFAM" id="SSF53300">
    <property type="entry name" value="vWA-like"/>
    <property type="match status" value="1"/>
</dbReference>
<keyword evidence="5" id="KW-1185">Reference proteome</keyword>
<feature type="compositionally biased region" description="Polar residues" evidence="1">
    <location>
        <begin position="131"/>
        <end position="143"/>
    </location>
</feature>
<organism evidence="4 5">
    <name type="scientific">Littorina saxatilis</name>
    <dbReference type="NCBI Taxonomy" id="31220"/>
    <lineage>
        <taxon>Eukaryota</taxon>
        <taxon>Metazoa</taxon>
        <taxon>Spiralia</taxon>
        <taxon>Lophotrochozoa</taxon>
        <taxon>Mollusca</taxon>
        <taxon>Gastropoda</taxon>
        <taxon>Caenogastropoda</taxon>
        <taxon>Littorinimorpha</taxon>
        <taxon>Littorinoidea</taxon>
        <taxon>Littorinidae</taxon>
        <taxon>Littorina</taxon>
    </lineage>
</organism>
<name>A0AAN9GHN7_9CAEN</name>
<gene>
    <name evidence="4" type="ORF">V1264_016491</name>
</gene>
<evidence type="ECO:0000259" key="3">
    <source>
        <dbReference type="PROSITE" id="PS50234"/>
    </source>
</evidence>
<dbReference type="PROSITE" id="PS51257">
    <property type="entry name" value="PROKAR_LIPOPROTEIN"/>
    <property type="match status" value="1"/>
</dbReference>
<dbReference type="Gene3D" id="3.40.50.410">
    <property type="entry name" value="von Willebrand factor, type A domain"/>
    <property type="match status" value="1"/>
</dbReference>
<dbReference type="PANTHER" id="PTHR24020:SF84">
    <property type="entry name" value="VWFA DOMAIN-CONTAINING PROTEIN"/>
    <property type="match status" value="1"/>
</dbReference>
<feature type="compositionally biased region" description="Low complexity" evidence="1">
    <location>
        <begin position="83"/>
        <end position="92"/>
    </location>
</feature>
<dbReference type="EMBL" id="JBAMIC010000004">
    <property type="protein sequence ID" value="KAK7108827.1"/>
    <property type="molecule type" value="Genomic_DNA"/>
</dbReference>
<evidence type="ECO:0000256" key="1">
    <source>
        <dbReference type="SAM" id="MobiDB-lite"/>
    </source>
</evidence>
<feature type="compositionally biased region" description="Polar residues" evidence="1">
    <location>
        <begin position="104"/>
        <end position="115"/>
    </location>
</feature>
<evidence type="ECO:0000313" key="5">
    <source>
        <dbReference type="Proteomes" id="UP001374579"/>
    </source>
</evidence>
<protein>
    <recommendedName>
        <fullName evidence="3">VWFA domain-containing protein</fullName>
    </recommendedName>
</protein>
<evidence type="ECO:0000313" key="4">
    <source>
        <dbReference type="EMBL" id="KAK7108827.1"/>
    </source>
</evidence>
<feature type="domain" description="VWFA" evidence="3">
    <location>
        <begin position="419"/>
        <end position="601"/>
    </location>
</feature>
<comment type="caution">
    <text evidence="4">The sequence shown here is derived from an EMBL/GenBank/DDBJ whole genome shotgun (WGS) entry which is preliminary data.</text>
</comment>
<feature type="chain" id="PRO_5043026618" description="VWFA domain-containing protein" evidence="2">
    <location>
        <begin position="28"/>
        <end position="623"/>
    </location>
</feature>
<feature type="region of interest" description="Disordered" evidence="1">
    <location>
        <begin position="30"/>
        <end position="212"/>
    </location>
</feature>
<feature type="compositionally biased region" description="Low complexity" evidence="1">
    <location>
        <begin position="194"/>
        <end position="209"/>
    </location>
</feature>
<feature type="compositionally biased region" description="Polar residues" evidence="1">
    <location>
        <begin position="73"/>
        <end position="82"/>
    </location>
</feature>
<feature type="compositionally biased region" description="Polar residues" evidence="1">
    <location>
        <begin position="159"/>
        <end position="193"/>
    </location>
</feature>
<proteinExistence type="predicted"/>
<dbReference type="AlphaFoldDB" id="A0AAN9GHN7"/>
<dbReference type="PANTHER" id="PTHR24020">
    <property type="entry name" value="COLLAGEN ALPHA"/>
    <property type="match status" value="1"/>
</dbReference>
<keyword evidence="2" id="KW-0732">Signal</keyword>
<dbReference type="PROSITE" id="PS50234">
    <property type="entry name" value="VWFA"/>
    <property type="match status" value="1"/>
</dbReference>
<dbReference type="SMART" id="SM00327">
    <property type="entry name" value="VWA"/>
    <property type="match status" value="1"/>
</dbReference>
<feature type="compositionally biased region" description="Polar residues" evidence="1">
    <location>
        <begin position="30"/>
        <end position="43"/>
    </location>
</feature>
<dbReference type="InterPro" id="IPR002035">
    <property type="entry name" value="VWF_A"/>
</dbReference>
<feature type="signal peptide" evidence="2">
    <location>
        <begin position="1"/>
        <end position="27"/>
    </location>
</feature>